<evidence type="ECO:0000256" key="2">
    <source>
        <dbReference type="ARBA" id="ARBA00023043"/>
    </source>
</evidence>
<dbReference type="PROSITE" id="PS50297">
    <property type="entry name" value="ANK_REP_REGION"/>
    <property type="match status" value="2"/>
</dbReference>
<dbReference type="SMART" id="SM00248">
    <property type="entry name" value="ANK"/>
    <property type="match status" value="2"/>
</dbReference>
<dbReference type="PANTHER" id="PTHR24173:SF74">
    <property type="entry name" value="ANKYRIN REPEAT DOMAIN-CONTAINING PROTEIN 16"/>
    <property type="match status" value="1"/>
</dbReference>
<evidence type="ECO:0000313" key="5">
    <source>
        <dbReference type="Proteomes" id="UP001159427"/>
    </source>
</evidence>
<dbReference type="EMBL" id="CALNXI010001747">
    <property type="protein sequence ID" value="CAH3176229.1"/>
    <property type="molecule type" value="Genomic_DNA"/>
</dbReference>
<name>A0ABN8RE90_9CNID</name>
<dbReference type="InterPro" id="IPR002110">
    <property type="entry name" value="Ankyrin_rpt"/>
</dbReference>
<dbReference type="PROSITE" id="PS50088">
    <property type="entry name" value="ANK_REPEAT"/>
    <property type="match status" value="2"/>
</dbReference>
<evidence type="ECO:0000313" key="4">
    <source>
        <dbReference type="EMBL" id="CAH3176229.1"/>
    </source>
</evidence>
<comment type="caution">
    <text evidence="4">The sequence shown here is derived from an EMBL/GenBank/DDBJ whole genome shotgun (WGS) entry which is preliminary data.</text>
</comment>
<keyword evidence="2 3" id="KW-0040">ANK repeat</keyword>
<protein>
    <submittedName>
        <fullName evidence="4">Uncharacterized protein</fullName>
    </submittedName>
</protein>
<accession>A0ABN8RE90</accession>
<proteinExistence type="predicted"/>
<sequence length="182" mass="20774">MAEKLLSCFRRRRTNGSNFKRFRRRRTNRSNFNVYSHDPKEKVFEATKSADAVLLNEVLQEMDCTERIALLAVDENSEDTPLISAVRNGNLDCVKVLLKYGADIEGQAYSFDCGERRFRNFPFQRCTPLFAAAANGYLDVLTYLVENGADVNAAECSDKRLRGSTYGQKLQSSDDGNWKRTY</sequence>
<dbReference type="Gene3D" id="1.25.40.20">
    <property type="entry name" value="Ankyrin repeat-containing domain"/>
    <property type="match status" value="1"/>
</dbReference>
<evidence type="ECO:0000256" key="3">
    <source>
        <dbReference type="PROSITE-ProRule" id="PRU00023"/>
    </source>
</evidence>
<organism evidence="4 5">
    <name type="scientific">Porites evermanni</name>
    <dbReference type="NCBI Taxonomy" id="104178"/>
    <lineage>
        <taxon>Eukaryota</taxon>
        <taxon>Metazoa</taxon>
        <taxon>Cnidaria</taxon>
        <taxon>Anthozoa</taxon>
        <taxon>Hexacorallia</taxon>
        <taxon>Scleractinia</taxon>
        <taxon>Fungiina</taxon>
        <taxon>Poritidae</taxon>
        <taxon>Porites</taxon>
    </lineage>
</organism>
<gene>
    <name evidence="4" type="ORF">PEVE_00010541</name>
</gene>
<keyword evidence="5" id="KW-1185">Reference proteome</keyword>
<dbReference type="InterPro" id="IPR036770">
    <property type="entry name" value="Ankyrin_rpt-contain_sf"/>
</dbReference>
<dbReference type="SUPFAM" id="SSF48403">
    <property type="entry name" value="Ankyrin repeat"/>
    <property type="match status" value="1"/>
</dbReference>
<dbReference type="PANTHER" id="PTHR24173">
    <property type="entry name" value="ANKYRIN REPEAT CONTAINING"/>
    <property type="match status" value="1"/>
</dbReference>
<dbReference type="Proteomes" id="UP001159427">
    <property type="component" value="Unassembled WGS sequence"/>
</dbReference>
<dbReference type="Pfam" id="PF12796">
    <property type="entry name" value="Ank_2"/>
    <property type="match status" value="1"/>
</dbReference>
<keyword evidence="1" id="KW-0677">Repeat</keyword>
<evidence type="ECO:0000256" key="1">
    <source>
        <dbReference type="ARBA" id="ARBA00022737"/>
    </source>
</evidence>
<feature type="repeat" description="ANK" evidence="3">
    <location>
        <begin position="124"/>
        <end position="156"/>
    </location>
</feature>
<feature type="repeat" description="ANK" evidence="3">
    <location>
        <begin position="77"/>
        <end position="109"/>
    </location>
</feature>
<reference evidence="4 5" key="1">
    <citation type="submission" date="2022-05" db="EMBL/GenBank/DDBJ databases">
        <authorList>
            <consortium name="Genoscope - CEA"/>
            <person name="William W."/>
        </authorList>
    </citation>
    <scope>NUCLEOTIDE SEQUENCE [LARGE SCALE GENOMIC DNA]</scope>
</reference>